<organism evidence="2 3">
    <name type="scientific">Porphyromonas miyakawae</name>
    <dbReference type="NCBI Taxonomy" id="3137470"/>
    <lineage>
        <taxon>Bacteria</taxon>
        <taxon>Pseudomonadati</taxon>
        <taxon>Bacteroidota</taxon>
        <taxon>Bacteroidia</taxon>
        <taxon>Bacteroidales</taxon>
        <taxon>Porphyromonadaceae</taxon>
        <taxon>Porphyromonas</taxon>
    </lineage>
</organism>
<sequence>MICVPLDSLEDTHTSGELRVFSHMLYEIEKGIRPLALFTLSTPCAIAATNKLSTRHIEWYVQSVPDSERKNLFFGASSCIKLIKRVLKGRSLADLTPEEDFILGALLGYDLTRQCDRFNLLRSQS</sequence>
<protein>
    <submittedName>
        <fullName evidence="2">DUF2023 family protein</fullName>
    </submittedName>
</protein>
<dbReference type="EMBL" id="BAAFSF010000004">
    <property type="protein sequence ID" value="GAB1252109.1"/>
    <property type="molecule type" value="Genomic_DNA"/>
</dbReference>
<evidence type="ECO:0000313" key="3">
    <source>
        <dbReference type="Proteomes" id="UP001628220"/>
    </source>
</evidence>
<feature type="domain" description="DUF2023" evidence="1">
    <location>
        <begin position="19"/>
        <end position="118"/>
    </location>
</feature>
<dbReference type="Pfam" id="PF09633">
    <property type="entry name" value="DUF2023"/>
    <property type="match status" value="1"/>
</dbReference>
<dbReference type="Gene3D" id="3.30.2190.10">
    <property type="entry name" value="PG1857-like"/>
    <property type="match status" value="1"/>
</dbReference>
<gene>
    <name evidence="2" type="ORF">Tsumi_12150</name>
</gene>
<dbReference type="RefSeq" id="WP_411915877.1">
    <property type="nucleotide sequence ID" value="NZ_BAAFSF010000004.1"/>
</dbReference>
<dbReference type="Proteomes" id="UP001628220">
    <property type="component" value="Unassembled WGS sequence"/>
</dbReference>
<evidence type="ECO:0000313" key="2">
    <source>
        <dbReference type="EMBL" id="GAB1252109.1"/>
    </source>
</evidence>
<dbReference type="SUPFAM" id="SSF160448">
    <property type="entry name" value="PG1857-like"/>
    <property type="match status" value="1"/>
</dbReference>
<keyword evidence="3" id="KW-1185">Reference proteome</keyword>
<name>A0ABQ0E2Z8_9PORP</name>
<proteinExistence type="predicted"/>
<evidence type="ECO:0000259" key="1">
    <source>
        <dbReference type="Pfam" id="PF09633"/>
    </source>
</evidence>
<reference evidence="2 3" key="1">
    <citation type="journal article" date="2025" name="Int. J. Syst. Evol. Microbiol.">
        <title>Desulfovibrio falkowii sp. nov., Porphyromonas miyakawae sp. nov., Mediterraneibacter flintii sp. nov. and Owariibacterium komagatae gen. nov., sp. nov., isolated from human faeces.</title>
        <authorList>
            <person name="Hamaguchi T."/>
            <person name="Ohara M."/>
            <person name="Hisatomi A."/>
            <person name="Sekiguchi K."/>
            <person name="Takeda J.I."/>
            <person name="Ueyama J."/>
            <person name="Ito M."/>
            <person name="Nishiwaki H."/>
            <person name="Ogi T."/>
            <person name="Hirayama M."/>
            <person name="Ohkuma M."/>
            <person name="Sakamoto M."/>
            <person name="Ohno K."/>
        </authorList>
    </citation>
    <scope>NUCLEOTIDE SEQUENCE [LARGE SCALE GENOMIC DNA]</scope>
    <source>
        <strain evidence="2 3">13CB11C</strain>
    </source>
</reference>
<dbReference type="InterPro" id="IPR036780">
    <property type="entry name" value="PG1857-like_sf"/>
</dbReference>
<accession>A0ABQ0E2Z8</accession>
<dbReference type="InterPro" id="IPR018594">
    <property type="entry name" value="DUF2023"/>
</dbReference>
<comment type="caution">
    <text evidence="2">The sequence shown here is derived from an EMBL/GenBank/DDBJ whole genome shotgun (WGS) entry which is preliminary data.</text>
</comment>